<comment type="caution">
    <text evidence="2">The sequence shown here is derived from an EMBL/GenBank/DDBJ whole genome shotgun (WGS) entry which is preliminary data.</text>
</comment>
<keyword evidence="1" id="KW-1133">Transmembrane helix</keyword>
<dbReference type="EMBL" id="JAQQKW010000003">
    <property type="protein sequence ID" value="MDC7694158.1"/>
    <property type="molecule type" value="Genomic_DNA"/>
</dbReference>
<feature type="transmembrane region" description="Helical" evidence="1">
    <location>
        <begin position="7"/>
        <end position="26"/>
    </location>
</feature>
<name>A0ABT5ID99_9CAUL</name>
<reference evidence="2 3" key="1">
    <citation type="submission" date="2023-01" db="EMBL/GenBank/DDBJ databases">
        <title>Novel species of the genus Asticcacaulis isolated from rivers.</title>
        <authorList>
            <person name="Lu H."/>
        </authorList>
    </citation>
    <scope>NUCLEOTIDE SEQUENCE [LARGE SCALE GENOMIC DNA]</scope>
    <source>
        <strain evidence="2 3">DXS10W</strain>
    </source>
</reference>
<protein>
    <submittedName>
        <fullName evidence="2">Uncharacterized protein</fullName>
    </submittedName>
</protein>
<dbReference type="Proteomes" id="UP001216595">
    <property type="component" value="Unassembled WGS sequence"/>
</dbReference>
<keyword evidence="1" id="KW-0472">Membrane</keyword>
<dbReference type="RefSeq" id="WP_272740867.1">
    <property type="nucleotide sequence ID" value="NZ_JAQQKW010000003.1"/>
</dbReference>
<feature type="transmembrane region" description="Helical" evidence="1">
    <location>
        <begin position="296"/>
        <end position="316"/>
    </location>
</feature>
<evidence type="ECO:0000256" key="1">
    <source>
        <dbReference type="SAM" id="Phobius"/>
    </source>
</evidence>
<accession>A0ABT5ID99</accession>
<organism evidence="2 3">
    <name type="scientific">Asticcacaulis currens</name>
    <dbReference type="NCBI Taxonomy" id="2984210"/>
    <lineage>
        <taxon>Bacteria</taxon>
        <taxon>Pseudomonadati</taxon>
        <taxon>Pseudomonadota</taxon>
        <taxon>Alphaproteobacteria</taxon>
        <taxon>Caulobacterales</taxon>
        <taxon>Caulobacteraceae</taxon>
        <taxon>Asticcacaulis</taxon>
    </lineage>
</organism>
<gene>
    <name evidence="2" type="ORF">PQU94_07655</name>
</gene>
<keyword evidence="1" id="KW-0812">Transmembrane</keyword>
<sequence length="328" mass="36575">MRRDVAAWLVFSVIVIFAIMGIIIPLTTVNNKTLVEVFSAQSRSQNKPWPLQISIGGPSDQKFQDGAVPQVFFTSDYDGYGSPQGKKWKIKFILPANPGTFISVTNDLRNCETWAEGAQVEASIIKADAGIPYTFIATPKIDRFSTVECEANLQENVFNISFERKSVRVSNMNLINTSNHITILPVNQTTAYTMPYFSQGRRVDEHALRDLISRFNSNADFNAVFFANGSSEISLSSDTSLNTSFKTYEYKSLPLTHGESFKIEDAGSQVFYANLRTGNISEFRFTPDIYKQQRDLLLLVLGGLFGVLTTCIVELVKALSQRRGQAKG</sequence>
<evidence type="ECO:0000313" key="3">
    <source>
        <dbReference type="Proteomes" id="UP001216595"/>
    </source>
</evidence>
<evidence type="ECO:0000313" key="2">
    <source>
        <dbReference type="EMBL" id="MDC7694158.1"/>
    </source>
</evidence>
<keyword evidence="3" id="KW-1185">Reference proteome</keyword>
<proteinExistence type="predicted"/>